<gene>
    <name evidence="14" type="ORF">GN244_ATG07181</name>
</gene>
<keyword evidence="10 13" id="KW-1133">Transmembrane helix</keyword>
<keyword evidence="15" id="KW-1185">Reference proteome</keyword>
<evidence type="ECO:0000256" key="8">
    <source>
        <dbReference type="ARBA" id="ARBA00022692"/>
    </source>
</evidence>
<evidence type="ECO:0000256" key="2">
    <source>
        <dbReference type="ARBA" id="ARBA00004653"/>
    </source>
</evidence>
<dbReference type="Pfam" id="PF03083">
    <property type="entry name" value="MtN3_slv"/>
    <property type="match status" value="2"/>
</dbReference>
<evidence type="ECO:0000256" key="9">
    <source>
        <dbReference type="ARBA" id="ARBA00022737"/>
    </source>
</evidence>
<evidence type="ECO:0000256" key="5">
    <source>
        <dbReference type="ARBA" id="ARBA00022448"/>
    </source>
</evidence>
<dbReference type="PANTHER" id="PTHR10791">
    <property type="entry name" value="RAG1-ACTIVATING PROTEIN 1"/>
    <property type="match status" value="1"/>
</dbReference>
<feature type="transmembrane region" description="Helical" evidence="13">
    <location>
        <begin position="105"/>
        <end position="122"/>
    </location>
</feature>
<evidence type="ECO:0000256" key="12">
    <source>
        <dbReference type="ARBA" id="ARBA00023136"/>
    </source>
</evidence>
<feature type="transmembrane region" description="Helical" evidence="13">
    <location>
        <begin position="200"/>
        <end position="220"/>
    </location>
</feature>
<evidence type="ECO:0000256" key="4">
    <source>
        <dbReference type="ARBA" id="ARBA00021741"/>
    </source>
</evidence>
<keyword evidence="11" id="KW-0333">Golgi apparatus</keyword>
<evidence type="ECO:0000256" key="6">
    <source>
        <dbReference type="ARBA" id="ARBA00022475"/>
    </source>
</evidence>
<keyword evidence="9" id="KW-0677">Repeat</keyword>
<evidence type="ECO:0000256" key="3">
    <source>
        <dbReference type="ARBA" id="ARBA00007809"/>
    </source>
</evidence>
<feature type="transmembrane region" description="Helical" evidence="13">
    <location>
        <begin position="167"/>
        <end position="188"/>
    </location>
</feature>
<dbReference type="AlphaFoldDB" id="A0A833WFX1"/>
<keyword evidence="6" id="KW-1003">Cell membrane</keyword>
<keyword evidence="12 13" id="KW-0472">Membrane</keyword>
<feature type="transmembrane region" description="Helical" evidence="13">
    <location>
        <begin position="74"/>
        <end position="93"/>
    </location>
</feature>
<dbReference type="PANTHER" id="PTHR10791:SF30">
    <property type="entry name" value="SUGAR TRANSPORTER SWEET1"/>
    <property type="match status" value="1"/>
</dbReference>
<dbReference type="GO" id="GO:0005886">
    <property type="term" value="C:plasma membrane"/>
    <property type="evidence" value="ECO:0007669"/>
    <property type="project" value="UniProtKB-SubCell"/>
</dbReference>
<comment type="similarity">
    <text evidence="3">Belongs to the SWEET sugar transporter family.</text>
</comment>
<sequence length="261" mass="28822">MESPYFPQEMPMSILHVLSTAAAILAVLAPFPDFWRIYKTRSTGSVSVLSVVLIFCNCYAWVMYARRVNSIPPLFVAYAVGMLASIAFGGIYYHWTRDHAHIHKLYGAAFYLLAGYTLYYSLGTSGATNQSNEAVANTLGAVSGLINLALYASPLERIQNVVETKDASTFPITLSALFLVNGVIWVLYCIAQDDMLHVVLVPNALGVVLCVVQVGLYVVYKFCNSSTDIQLVDESYTLRETLTNPETQEYSRTAVSLENIN</sequence>
<comment type="subcellular location">
    <subcellularLocation>
        <location evidence="1">Cell membrane</location>
        <topology evidence="1">Multi-pass membrane protein</topology>
    </subcellularLocation>
    <subcellularLocation>
        <location evidence="2">Golgi apparatus membrane</location>
        <topology evidence="2">Multi-pass membrane protein</topology>
    </subcellularLocation>
</comment>
<evidence type="ECO:0000256" key="7">
    <source>
        <dbReference type="ARBA" id="ARBA00022597"/>
    </source>
</evidence>
<evidence type="ECO:0000313" key="15">
    <source>
        <dbReference type="Proteomes" id="UP000602510"/>
    </source>
</evidence>
<reference evidence="14" key="1">
    <citation type="submission" date="2020-04" db="EMBL/GenBank/DDBJ databases">
        <title>Hybrid Assembly of Korean Phytophthora infestans isolates.</title>
        <authorList>
            <person name="Prokchorchik M."/>
            <person name="Lee Y."/>
            <person name="Seo J."/>
            <person name="Cho J.-H."/>
            <person name="Park Y.-E."/>
            <person name="Jang D.-C."/>
            <person name="Im J.-S."/>
            <person name="Choi J.-G."/>
            <person name="Park H.-J."/>
            <person name="Lee G.-B."/>
            <person name="Lee Y.-G."/>
            <person name="Hong S.-Y."/>
            <person name="Cho K."/>
            <person name="Sohn K.H."/>
        </authorList>
    </citation>
    <scope>NUCLEOTIDE SEQUENCE</scope>
    <source>
        <strain evidence="14">KR_1_A1</strain>
    </source>
</reference>
<evidence type="ECO:0000313" key="14">
    <source>
        <dbReference type="EMBL" id="KAF4040668.1"/>
    </source>
</evidence>
<dbReference type="InterPro" id="IPR047664">
    <property type="entry name" value="SWEET"/>
</dbReference>
<name>A0A833WFX1_PHYIN</name>
<feature type="transmembrane region" description="Helical" evidence="13">
    <location>
        <begin position="12"/>
        <end position="31"/>
    </location>
</feature>
<comment type="caution">
    <text evidence="14">The sequence shown here is derived from an EMBL/GenBank/DDBJ whole genome shotgun (WGS) entry which is preliminary data.</text>
</comment>
<keyword evidence="8 13" id="KW-0812">Transmembrane</keyword>
<protein>
    <recommendedName>
        <fullName evidence="4">Sugar transporter SWEET1</fullName>
    </recommendedName>
</protein>
<evidence type="ECO:0000256" key="13">
    <source>
        <dbReference type="SAM" id="Phobius"/>
    </source>
</evidence>
<dbReference type="FunFam" id="1.20.1280.290:FF:000004">
    <property type="entry name" value="Sugar transporter SWEET"/>
    <property type="match status" value="1"/>
</dbReference>
<feature type="transmembrane region" description="Helical" evidence="13">
    <location>
        <begin position="134"/>
        <end position="155"/>
    </location>
</feature>
<evidence type="ECO:0000256" key="10">
    <source>
        <dbReference type="ARBA" id="ARBA00022989"/>
    </source>
</evidence>
<dbReference type="GO" id="GO:0000139">
    <property type="term" value="C:Golgi membrane"/>
    <property type="evidence" value="ECO:0007669"/>
    <property type="project" value="UniProtKB-SubCell"/>
</dbReference>
<proteinExistence type="inferred from homology"/>
<dbReference type="Gene3D" id="1.20.1280.290">
    <property type="match status" value="2"/>
</dbReference>
<evidence type="ECO:0000256" key="11">
    <source>
        <dbReference type="ARBA" id="ARBA00023034"/>
    </source>
</evidence>
<evidence type="ECO:0000256" key="1">
    <source>
        <dbReference type="ARBA" id="ARBA00004651"/>
    </source>
</evidence>
<dbReference type="FunFam" id="1.20.1280.290:FF:000007">
    <property type="entry name" value="Bidirectional sugar transporter SWEET7"/>
    <property type="match status" value="1"/>
</dbReference>
<dbReference type="InterPro" id="IPR004316">
    <property type="entry name" value="SWEET_rpt"/>
</dbReference>
<dbReference type="EMBL" id="WSZM01000138">
    <property type="protein sequence ID" value="KAF4040668.1"/>
    <property type="molecule type" value="Genomic_DNA"/>
</dbReference>
<feature type="transmembrane region" description="Helical" evidence="13">
    <location>
        <begin position="43"/>
        <end position="62"/>
    </location>
</feature>
<keyword evidence="5" id="KW-0813">Transport</keyword>
<accession>A0A833WFX1</accession>
<dbReference type="Proteomes" id="UP000602510">
    <property type="component" value="Unassembled WGS sequence"/>
</dbReference>
<dbReference type="GO" id="GO:0051119">
    <property type="term" value="F:sugar transmembrane transporter activity"/>
    <property type="evidence" value="ECO:0007669"/>
    <property type="project" value="InterPro"/>
</dbReference>
<organism evidence="14 15">
    <name type="scientific">Phytophthora infestans</name>
    <name type="common">Potato late blight agent</name>
    <name type="synonym">Botrytis infestans</name>
    <dbReference type="NCBI Taxonomy" id="4787"/>
    <lineage>
        <taxon>Eukaryota</taxon>
        <taxon>Sar</taxon>
        <taxon>Stramenopiles</taxon>
        <taxon>Oomycota</taxon>
        <taxon>Peronosporomycetes</taxon>
        <taxon>Peronosporales</taxon>
        <taxon>Peronosporaceae</taxon>
        <taxon>Phytophthora</taxon>
    </lineage>
</organism>
<keyword evidence="7" id="KW-0762">Sugar transport</keyword>